<dbReference type="KEGG" id="fit:Fi14EGH31_13870"/>
<reference evidence="2" key="1">
    <citation type="submission" date="2020-09" db="EMBL/GenBank/DDBJ databases">
        <title>Complete genome sequencing of Faecalibacillus intestinalis strain 14EGH31.</title>
        <authorList>
            <person name="Sakamoto M."/>
            <person name="Murakami T."/>
            <person name="Mori H."/>
        </authorList>
    </citation>
    <scope>NUCLEOTIDE SEQUENCE [LARGE SCALE GENOMIC DNA]</scope>
    <source>
        <strain evidence="2">14EGH31</strain>
    </source>
</reference>
<gene>
    <name evidence="1" type="ORF">Fi14EGH31_13870</name>
</gene>
<accession>A0A7I8E542</accession>
<proteinExistence type="predicted"/>
<dbReference type="EMBL" id="AP024085">
    <property type="protein sequence ID" value="BCL57675.1"/>
    <property type="molecule type" value="Genomic_DNA"/>
</dbReference>
<protein>
    <submittedName>
        <fullName evidence="1">Phage capsid protein</fullName>
    </submittedName>
</protein>
<evidence type="ECO:0000313" key="2">
    <source>
        <dbReference type="Proteomes" id="UP000593842"/>
    </source>
</evidence>
<dbReference type="Proteomes" id="UP000593842">
    <property type="component" value="Chromosome"/>
</dbReference>
<evidence type="ECO:0000313" key="1">
    <source>
        <dbReference type="EMBL" id="BCL57675.1"/>
    </source>
</evidence>
<sequence>MAAVNYAHAYQQALEQAWPYALYFGDLFNTPNNQKYRWVNARTIEIPTLETTGRVDSTRDTIANATRNYNNAWTPLTLTNERKWSTLVHPKDIDQTNMVASIGNITETFNQEQKFPEMDVYCVSKIYAEYQELGQTPITDEITAANILEYFDKMMINMAEARVPSTGRILYITPVYNAMLKQAEKLARTVIIGDAENKLNRTIANLDLVKIVEVPSELMKTVYDFTQGYKPAVSAKQIKMFMVHPLAVITPINYEFAKLDEPSAMSEGKWVYYEESHEDVFVLKKKVNSIQFAVEK</sequence>
<name>A0A7I8E542_9FIRM</name>
<dbReference type="AlphaFoldDB" id="A0A7I8E542"/>
<organism evidence="1 2">
    <name type="scientific">Faecalibacillus intestinalis</name>
    <dbReference type="NCBI Taxonomy" id="1982626"/>
    <lineage>
        <taxon>Bacteria</taxon>
        <taxon>Bacillati</taxon>
        <taxon>Bacillota</taxon>
        <taxon>Erysipelotrichia</taxon>
        <taxon>Erysipelotrichales</taxon>
        <taxon>Coprobacillaceae</taxon>
        <taxon>Faecalibacillus</taxon>
    </lineage>
</organism>
<dbReference type="GeneID" id="70579826"/>
<dbReference type="RefSeq" id="WP_118721779.1">
    <property type="nucleotide sequence ID" value="NZ_AP024085.1"/>
</dbReference>